<dbReference type="FunFam" id="1.20.1050.10:FF:000007">
    <property type="entry name" value="Glutathione S-transferase 1-1"/>
    <property type="match status" value="1"/>
</dbReference>
<dbReference type="SFLD" id="SFLDS00019">
    <property type="entry name" value="Glutathione_Transferase_(cytos"/>
    <property type="match status" value="1"/>
</dbReference>
<keyword evidence="6" id="KW-1185">Reference proteome</keyword>
<evidence type="ECO:0000256" key="1">
    <source>
        <dbReference type="ARBA" id="ARBA00011738"/>
    </source>
</evidence>
<comment type="subunit">
    <text evidence="1">Homodimer.</text>
</comment>
<proteinExistence type="inferred from homology"/>
<evidence type="ECO:0000259" key="4">
    <source>
        <dbReference type="PROSITE" id="PS50405"/>
    </source>
</evidence>
<organism evidence="5 6">
    <name type="scientific">Chionoecetes opilio</name>
    <name type="common">Atlantic snow crab</name>
    <name type="synonym">Cancer opilio</name>
    <dbReference type="NCBI Taxonomy" id="41210"/>
    <lineage>
        <taxon>Eukaryota</taxon>
        <taxon>Metazoa</taxon>
        <taxon>Ecdysozoa</taxon>
        <taxon>Arthropoda</taxon>
        <taxon>Crustacea</taxon>
        <taxon>Multicrustacea</taxon>
        <taxon>Malacostraca</taxon>
        <taxon>Eumalacostraca</taxon>
        <taxon>Eucarida</taxon>
        <taxon>Decapoda</taxon>
        <taxon>Pleocyemata</taxon>
        <taxon>Brachyura</taxon>
        <taxon>Eubrachyura</taxon>
        <taxon>Majoidea</taxon>
        <taxon>Majidae</taxon>
        <taxon>Chionoecetes</taxon>
    </lineage>
</organism>
<dbReference type="CDD" id="cd03045">
    <property type="entry name" value="GST_N_Delta_Epsilon"/>
    <property type="match status" value="1"/>
</dbReference>
<protein>
    <submittedName>
        <fullName evidence="5">Glutathione S-transferase 1, isoform D</fullName>
    </submittedName>
</protein>
<dbReference type="PANTHER" id="PTHR43969">
    <property type="entry name" value="GLUTATHIONE S TRANSFERASE D10, ISOFORM A-RELATED"/>
    <property type="match status" value="1"/>
</dbReference>
<comment type="caution">
    <text evidence="5">The sequence shown here is derived from an EMBL/GenBank/DDBJ whole genome shotgun (WGS) entry which is preliminary data.</text>
</comment>
<dbReference type="InterPro" id="IPR036282">
    <property type="entry name" value="Glutathione-S-Trfase_C_sf"/>
</dbReference>
<dbReference type="Gene3D" id="1.20.1050.10">
    <property type="match status" value="1"/>
</dbReference>
<dbReference type="AlphaFoldDB" id="A0A8J5CIM3"/>
<evidence type="ECO:0000256" key="2">
    <source>
        <dbReference type="RuleBase" id="RU003494"/>
    </source>
</evidence>
<dbReference type="CDD" id="cd03177">
    <property type="entry name" value="GST_C_Delta_Epsilon"/>
    <property type="match status" value="1"/>
</dbReference>
<dbReference type="PROSITE" id="PS50405">
    <property type="entry name" value="GST_CTER"/>
    <property type="match status" value="1"/>
</dbReference>
<dbReference type="Pfam" id="PF00043">
    <property type="entry name" value="GST_C"/>
    <property type="match status" value="1"/>
</dbReference>
<accession>A0A8J5CIM3</accession>
<evidence type="ECO:0000313" key="5">
    <source>
        <dbReference type="EMBL" id="KAG0722493.1"/>
    </source>
</evidence>
<dbReference type="EMBL" id="JACEEZ010009483">
    <property type="protein sequence ID" value="KAG0722493.1"/>
    <property type="molecule type" value="Genomic_DNA"/>
</dbReference>
<dbReference type="InterPro" id="IPR040079">
    <property type="entry name" value="Glutathione_S-Trfase"/>
</dbReference>
<feature type="domain" description="GST C-terminal" evidence="4">
    <location>
        <begin position="88"/>
        <end position="214"/>
    </location>
</feature>
<evidence type="ECO:0000259" key="3">
    <source>
        <dbReference type="PROSITE" id="PS50404"/>
    </source>
</evidence>
<dbReference type="GO" id="GO:0004364">
    <property type="term" value="F:glutathione transferase activity"/>
    <property type="evidence" value="ECO:0007669"/>
    <property type="project" value="TreeGrafter"/>
</dbReference>
<dbReference type="Proteomes" id="UP000770661">
    <property type="component" value="Unassembled WGS sequence"/>
</dbReference>
<name>A0A8J5CIM3_CHIOP</name>
<dbReference type="SFLD" id="SFLDG01153">
    <property type="entry name" value="Main.4:_Theta-like"/>
    <property type="match status" value="1"/>
</dbReference>
<sequence>MPLDFYWMPLSAPCRASLLTAKAVGADINLKELNLLAGEQMKPDFVAINPQHCVPTLVDGDFALWESRAISSYLASQYGKDDSLYPNDPKARANVDRLLYFDMGTLYHRFGEYVYPVMFRGGSIDEEKLTKLHEALEWLDGFLAGHKWAVGDNITVADHSLAASVSTFKAAGIDLEKHSNVSAWLARCEGEMPGYAEVNTPGAVKFGEFFKSKSG</sequence>
<dbReference type="Pfam" id="PF02798">
    <property type="entry name" value="GST_N"/>
    <property type="match status" value="1"/>
</dbReference>
<dbReference type="PANTHER" id="PTHR43969:SF9">
    <property type="entry name" value="GLUTATHIONE S TRANSFERASE D10, ISOFORM A-RELATED"/>
    <property type="match status" value="1"/>
</dbReference>
<evidence type="ECO:0000313" key="6">
    <source>
        <dbReference type="Proteomes" id="UP000770661"/>
    </source>
</evidence>
<dbReference type="SFLD" id="SFLDG00358">
    <property type="entry name" value="Main_(cytGST)"/>
    <property type="match status" value="1"/>
</dbReference>
<gene>
    <name evidence="5" type="primary">GstD1_2</name>
    <name evidence="5" type="ORF">GWK47_044411</name>
</gene>
<dbReference type="InterPro" id="IPR004046">
    <property type="entry name" value="GST_C"/>
</dbReference>
<dbReference type="PROSITE" id="PS50404">
    <property type="entry name" value="GST_NTER"/>
    <property type="match status" value="1"/>
</dbReference>
<dbReference type="InterPro" id="IPR004045">
    <property type="entry name" value="Glutathione_S-Trfase_N"/>
</dbReference>
<comment type="similarity">
    <text evidence="2">Belongs to the GST superfamily.</text>
</comment>
<dbReference type="InterPro" id="IPR036249">
    <property type="entry name" value="Thioredoxin-like_sf"/>
</dbReference>
<dbReference type="FunFam" id="3.40.30.10:FF:000034">
    <property type="entry name" value="glutathione S-transferase 1"/>
    <property type="match status" value="1"/>
</dbReference>
<dbReference type="InterPro" id="IPR010987">
    <property type="entry name" value="Glutathione-S-Trfase_C-like"/>
</dbReference>
<dbReference type="Gene3D" id="3.40.30.10">
    <property type="entry name" value="Glutaredoxin"/>
    <property type="match status" value="1"/>
</dbReference>
<dbReference type="OrthoDB" id="2309723at2759"/>
<dbReference type="SUPFAM" id="SSF47616">
    <property type="entry name" value="GST C-terminal domain-like"/>
    <property type="match status" value="1"/>
</dbReference>
<dbReference type="SUPFAM" id="SSF52833">
    <property type="entry name" value="Thioredoxin-like"/>
    <property type="match status" value="1"/>
</dbReference>
<reference evidence="5" key="1">
    <citation type="submission" date="2020-07" db="EMBL/GenBank/DDBJ databases">
        <title>The High-quality genome of the commercially important snow crab, Chionoecetes opilio.</title>
        <authorList>
            <person name="Jeong J.-H."/>
            <person name="Ryu S."/>
        </authorList>
    </citation>
    <scope>NUCLEOTIDE SEQUENCE</scope>
    <source>
        <strain evidence="5">MADBK_172401_WGS</strain>
        <tissue evidence="5">Digestive gland</tissue>
    </source>
</reference>
<dbReference type="GO" id="GO:0006749">
    <property type="term" value="P:glutathione metabolic process"/>
    <property type="evidence" value="ECO:0007669"/>
    <property type="project" value="TreeGrafter"/>
</dbReference>
<feature type="domain" description="GST N-terminal" evidence="3">
    <location>
        <begin position="1"/>
        <end position="82"/>
    </location>
</feature>